<dbReference type="InterPro" id="IPR044066">
    <property type="entry name" value="TRIAD_supradom"/>
</dbReference>
<dbReference type="Proteomes" id="UP001203297">
    <property type="component" value="Unassembled WGS sequence"/>
</dbReference>
<dbReference type="CDD" id="cd23820">
    <property type="entry name" value="RWD_RNF14"/>
    <property type="match status" value="1"/>
</dbReference>
<dbReference type="InterPro" id="IPR013083">
    <property type="entry name" value="Znf_RING/FYVE/PHD"/>
</dbReference>
<evidence type="ECO:0000256" key="15">
    <source>
        <dbReference type="PROSITE-ProRule" id="PRU00175"/>
    </source>
</evidence>
<evidence type="ECO:0000256" key="13">
    <source>
        <dbReference type="ARBA" id="ARBA00023136"/>
    </source>
</evidence>
<keyword evidence="9 15" id="KW-0863">Zinc-finger</keyword>
<comment type="similarity">
    <text evidence="14">Belongs to the RBR family. RNF14 subfamily.</text>
</comment>
<keyword evidence="10" id="KW-0833">Ubl conjugation pathway</keyword>
<dbReference type="InterPro" id="IPR001841">
    <property type="entry name" value="Znf_RING"/>
</dbReference>
<comment type="caution">
    <text evidence="18">The sequence shown here is derived from an EMBL/GenBank/DDBJ whole genome shotgun (WGS) entry which is preliminary data.</text>
</comment>
<dbReference type="InterPro" id="IPR006575">
    <property type="entry name" value="RWD_dom"/>
</dbReference>
<evidence type="ECO:0000256" key="9">
    <source>
        <dbReference type="ARBA" id="ARBA00022771"/>
    </source>
</evidence>
<evidence type="ECO:0000313" key="18">
    <source>
        <dbReference type="EMBL" id="KAI0307581.1"/>
    </source>
</evidence>
<evidence type="ECO:0000256" key="14">
    <source>
        <dbReference type="ARBA" id="ARBA00044508"/>
    </source>
</evidence>
<dbReference type="GO" id="GO:0016567">
    <property type="term" value="P:protein ubiquitination"/>
    <property type="evidence" value="ECO:0007669"/>
    <property type="project" value="InterPro"/>
</dbReference>
<dbReference type="GO" id="GO:0031090">
    <property type="term" value="C:organelle membrane"/>
    <property type="evidence" value="ECO:0007669"/>
    <property type="project" value="UniProtKB-ARBA"/>
</dbReference>
<dbReference type="CDD" id="cd23134">
    <property type="entry name" value="RING-HC_ITT1-like"/>
    <property type="match status" value="1"/>
</dbReference>
<dbReference type="GO" id="GO:0005737">
    <property type="term" value="C:cytoplasm"/>
    <property type="evidence" value="ECO:0007669"/>
    <property type="project" value="UniProtKB-ARBA"/>
</dbReference>
<dbReference type="Gene3D" id="3.10.110.10">
    <property type="entry name" value="Ubiquitin Conjugating Enzyme"/>
    <property type="match status" value="1"/>
</dbReference>
<keyword evidence="8" id="KW-0677">Repeat</keyword>
<evidence type="ECO:0000256" key="10">
    <source>
        <dbReference type="ARBA" id="ARBA00022786"/>
    </source>
</evidence>
<dbReference type="Gene3D" id="3.30.40.10">
    <property type="entry name" value="Zinc/RING finger domain, C3HC4 (zinc finger)"/>
    <property type="match status" value="1"/>
</dbReference>
<dbReference type="SUPFAM" id="SSF57850">
    <property type="entry name" value="RING/U-box"/>
    <property type="match status" value="3"/>
</dbReference>
<dbReference type="CDD" id="cd20341">
    <property type="entry name" value="BRcat_RBR_RNF14"/>
    <property type="match status" value="1"/>
</dbReference>
<feature type="domain" description="RING-type" evidence="17">
    <location>
        <begin position="179"/>
        <end position="436"/>
    </location>
</feature>
<evidence type="ECO:0000256" key="3">
    <source>
        <dbReference type="ARBA" id="ARBA00004906"/>
    </source>
</evidence>
<gene>
    <name evidence="18" type="ORF">B0F90DRAFT_1674976</name>
</gene>
<keyword evidence="19" id="KW-1185">Reference proteome</keyword>
<dbReference type="Gene3D" id="1.20.120.1750">
    <property type="match status" value="1"/>
</dbReference>
<dbReference type="SUPFAM" id="SSF54495">
    <property type="entry name" value="UBC-like"/>
    <property type="match status" value="1"/>
</dbReference>
<dbReference type="EMBL" id="WTXG01000001">
    <property type="protein sequence ID" value="KAI0307581.1"/>
    <property type="molecule type" value="Genomic_DNA"/>
</dbReference>
<dbReference type="PANTHER" id="PTHR11685">
    <property type="entry name" value="RBR FAMILY RING FINGER AND IBR DOMAIN-CONTAINING"/>
    <property type="match status" value="1"/>
</dbReference>
<comment type="subcellular location">
    <subcellularLocation>
        <location evidence="2">Membrane</location>
        <topology evidence="2">Single-pass membrane protein</topology>
    </subcellularLocation>
</comment>
<dbReference type="PROSITE" id="PS00518">
    <property type="entry name" value="ZF_RING_1"/>
    <property type="match status" value="1"/>
</dbReference>
<dbReference type="InterPro" id="IPR017907">
    <property type="entry name" value="Znf_RING_CS"/>
</dbReference>
<dbReference type="InterPro" id="IPR002867">
    <property type="entry name" value="IBR_dom"/>
</dbReference>
<evidence type="ECO:0000259" key="17">
    <source>
        <dbReference type="PROSITE" id="PS51873"/>
    </source>
</evidence>
<feature type="domain" description="RING-type" evidence="16">
    <location>
        <begin position="183"/>
        <end position="227"/>
    </location>
</feature>
<keyword evidence="5" id="KW-0808">Transferase</keyword>
<evidence type="ECO:0000256" key="11">
    <source>
        <dbReference type="ARBA" id="ARBA00022833"/>
    </source>
</evidence>
<dbReference type="GO" id="GO:0061630">
    <property type="term" value="F:ubiquitin protein ligase activity"/>
    <property type="evidence" value="ECO:0007669"/>
    <property type="project" value="UniProtKB-EC"/>
</dbReference>
<keyword evidence="7" id="KW-0479">Metal-binding</keyword>
<dbReference type="GO" id="GO:0008270">
    <property type="term" value="F:zinc ion binding"/>
    <property type="evidence" value="ECO:0007669"/>
    <property type="project" value="UniProtKB-KW"/>
</dbReference>
<evidence type="ECO:0000256" key="2">
    <source>
        <dbReference type="ARBA" id="ARBA00004167"/>
    </source>
</evidence>
<accession>A0AAD4MC09</accession>
<evidence type="ECO:0000259" key="16">
    <source>
        <dbReference type="PROSITE" id="PS50089"/>
    </source>
</evidence>
<name>A0AAD4MC09_9AGAM</name>
<evidence type="ECO:0000256" key="7">
    <source>
        <dbReference type="ARBA" id="ARBA00022723"/>
    </source>
</evidence>
<evidence type="ECO:0000256" key="6">
    <source>
        <dbReference type="ARBA" id="ARBA00022692"/>
    </source>
</evidence>
<dbReference type="Pfam" id="PF01485">
    <property type="entry name" value="IBR"/>
    <property type="match status" value="1"/>
</dbReference>
<evidence type="ECO:0000256" key="5">
    <source>
        <dbReference type="ARBA" id="ARBA00022679"/>
    </source>
</evidence>
<evidence type="ECO:0000313" key="19">
    <source>
        <dbReference type="Proteomes" id="UP001203297"/>
    </source>
</evidence>
<dbReference type="CDD" id="cd20354">
    <property type="entry name" value="Rcat_RBR_RNF14"/>
    <property type="match status" value="1"/>
</dbReference>
<dbReference type="InterPro" id="IPR016135">
    <property type="entry name" value="UBQ-conjugating_enzyme/RWD"/>
</dbReference>
<dbReference type="Pfam" id="PF13445">
    <property type="entry name" value="zf-RING_UBOX"/>
    <property type="match status" value="1"/>
</dbReference>
<keyword evidence="11" id="KW-0862">Zinc</keyword>
<dbReference type="InterPro" id="IPR047548">
    <property type="entry name" value="Rcat_RBR_RNF14"/>
</dbReference>
<proteinExistence type="inferred from homology"/>
<organism evidence="18 19">
    <name type="scientific">Multifurca ochricompacta</name>
    <dbReference type="NCBI Taxonomy" id="376703"/>
    <lineage>
        <taxon>Eukaryota</taxon>
        <taxon>Fungi</taxon>
        <taxon>Dikarya</taxon>
        <taxon>Basidiomycota</taxon>
        <taxon>Agaricomycotina</taxon>
        <taxon>Agaricomycetes</taxon>
        <taxon>Russulales</taxon>
        <taxon>Russulaceae</taxon>
        <taxon>Multifurca</taxon>
    </lineage>
</organism>
<keyword evidence="12" id="KW-1133">Transmembrane helix</keyword>
<dbReference type="AlphaFoldDB" id="A0AAD4MC09"/>
<dbReference type="PROSITE" id="PS50089">
    <property type="entry name" value="ZF_RING_2"/>
    <property type="match status" value="1"/>
</dbReference>
<reference evidence="18" key="1">
    <citation type="journal article" date="2022" name="New Phytol.">
        <title>Evolutionary transition to the ectomycorrhizal habit in the genomes of a hyperdiverse lineage of mushroom-forming fungi.</title>
        <authorList>
            <person name="Looney B."/>
            <person name="Miyauchi S."/>
            <person name="Morin E."/>
            <person name="Drula E."/>
            <person name="Courty P.E."/>
            <person name="Kohler A."/>
            <person name="Kuo A."/>
            <person name="LaButti K."/>
            <person name="Pangilinan J."/>
            <person name="Lipzen A."/>
            <person name="Riley R."/>
            <person name="Andreopoulos W."/>
            <person name="He G."/>
            <person name="Johnson J."/>
            <person name="Nolan M."/>
            <person name="Tritt A."/>
            <person name="Barry K.W."/>
            <person name="Grigoriev I.V."/>
            <person name="Nagy L.G."/>
            <person name="Hibbett D."/>
            <person name="Henrissat B."/>
            <person name="Matheny P.B."/>
            <person name="Labbe J."/>
            <person name="Martin F.M."/>
        </authorList>
    </citation>
    <scope>NUCLEOTIDE SEQUENCE</scope>
    <source>
        <strain evidence="18">BPL690</strain>
    </source>
</reference>
<evidence type="ECO:0000256" key="4">
    <source>
        <dbReference type="ARBA" id="ARBA00012251"/>
    </source>
</evidence>
<dbReference type="FunFam" id="3.30.40.10:FF:000051">
    <property type="entry name" value="RBR-type E3 ubiquitin transferase"/>
    <property type="match status" value="1"/>
</dbReference>
<comment type="pathway">
    <text evidence="3">Protein modification; protein ubiquitination.</text>
</comment>
<dbReference type="SMART" id="SM00591">
    <property type="entry name" value="RWD"/>
    <property type="match status" value="1"/>
</dbReference>
<evidence type="ECO:0000256" key="8">
    <source>
        <dbReference type="ARBA" id="ARBA00022737"/>
    </source>
</evidence>
<dbReference type="PROSITE" id="PS51873">
    <property type="entry name" value="TRIAD"/>
    <property type="match status" value="1"/>
</dbReference>
<evidence type="ECO:0000256" key="12">
    <source>
        <dbReference type="ARBA" id="ARBA00022989"/>
    </source>
</evidence>
<dbReference type="Pfam" id="PF05773">
    <property type="entry name" value="RWD"/>
    <property type="match status" value="1"/>
</dbReference>
<comment type="catalytic activity">
    <reaction evidence="1">
        <text>[E2 ubiquitin-conjugating enzyme]-S-ubiquitinyl-L-cysteine + [acceptor protein]-L-lysine = [E2 ubiquitin-conjugating enzyme]-L-cysteine + [acceptor protein]-N(6)-ubiquitinyl-L-lysine.</text>
        <dbReference type="EC" id="2.3.2.31"/>
    </reaction>
</comment>
<evidence type="ECO:0000256" key="1">
    <source>
        <dbReference type="ARBA" id="ARBA00001798"/>
    </source>
</evidence>
<dbReference type="InterPro" id="IPR031127">
    <property type="entry name" value="E3_UB_ligase_RBR"/>
</dbReference>
<dbReference type="InterPro" id="IPR027370">
    <property type="entry name" value="Znf-RING_euk"/>
</dbReference>
<keyword evidence="6" id="KW-0812">Transmembrane</keyword>
<dbReference type="EC" id="2.3.2.31" evidence="4"/>
<dbReference type="Pfam" id="PF22191">
    <property type="entry name" value="IBR_1"/>
    <property type="match status" value="1"/>
</dbReference>
<sequence>MPTTHQHELDTCAAQRSEEWEVLSSIYPDCVSKDLTNDILKFEIPVELESPLSVLVTGGGTAKSQEHHLSLSSLPPVLLEIVLPPSYPLHVAPEITSFHVSGSWIPRSGHLLEALLEMWHPGEAILYTWVEWIRSADFLNSMQLIHDGVLRLPHAAPPLLLSFLTTYESKSQSSRFNQASHSCDVCLETRKGSRCLQLNCGHVFCRACLKDGWSLYIAEGDVTRVGCLDPQCVKEGQEADEDEVRRAVTEEETRRWKWLREKKAAEGDPSTVLCPMFLCQTPVQKPSGGDFQDGTGWERLRTCHRCNYSFCSFCKRTWHGPLSDCPIQVAEKLVIEYMETAEDSPVRKRMEQRYGKKNLEKLVVKYEEDRANREWLKKSTMACPSCHVHVEKSMGCNHMTCSKCKQHFCYRCGFKLQASNPYEHFSTLGRGCYSMLFDDVVVDAMEGFIWI</sequence>
<keyword evidence="13" id="KW-0472">Membrane</keyword>
<dbReference type="SMART" id="SM00647">
    <property type="entry name" value="IBR"/>
    <property type="match status" value="2"/>
</dbReference>
<protein>
    <recommendedName>
        <fullName evidence="4">RBR-type E3 ubiquitin transferase</fullName>
        <ecNumber evidence="4">2.3.2.31</ecNumber>
    </recommendedName>
</protein>